<dbReference type="EC" id="5.3.1.17" evidence="6"/>
<dbReference type="InterPro" id="IPR007045">
    <property type="entry name" value="KduI"/>
</dbReference>
<proteinExistence type="inferred from homology"/>
<evidence type="ECO:0000256" key="2">
    <source>
        <dbReference type="ARBA" id="ARBA00008086"/>
    </source>
</evidence>
<dbReference type="Gene3D" id="2.60.120.10">
    <property type="entry name" value="Jelly Rolls"/>
    <property type="match status" value="1"/>
</dbReference>
<dbReference type="GO" id="GO:0008270">
    <property type="term" value="F:zinc ion binding"/>
    <property type="evidence" value="ECO:0007669"/>
    <property type="project" value="UniProtKB-UniRule"/>
</dbReference>
<dbReference type="PANTHER" id="PTHR38461:SF1">
    <property type="entry name" value="4-DEOXY-L-THREO-5-HEXOSULOSE-URONATE KETOL-ISOMERASE"/>
    <property type="match status" value="1"/>
</dbReference>
<dbReference type="SUPFAM" id="SSF51182">
    <property type="entry name" value="RmlC-like cupins"/>
    <property type="match status" value="1"/>
</dbReference>
<evidence type="ECO:0000313" key="7">
    <source>
        <dbReference type="EMBL" id="KGM01867.1"/>
    </source>
</evidence>
<organism evidence="7 8">
    <name type="scientific">Cellulomonas cellasea DSM 20118</name>
    <dbReference type="NCBI Taxonomy" id="1408250"/>
    <lineage>
        <taxon>Bacteria</taxon>
        <taxon>Bacillati</taxon>
        <taxon>Actinomycetota</taxon>
        <taxon>Actinomycetes</taxon>
        <taxon>Micrococcales</taxon>
        <taxon>Cellulomonadaceae</taxon>
        <taxon>Cellulomonas</taxon>
    </lineage>
</organism>
<dbReference type="InterPro" id="IPR014710">
    <property type="entry name" value="RmlC-like_jellyroll"/>
</dbReference>
<dbReference type="Gene3D" id="2.60.120.520">
    <property type="entry name" value="pectin degrading enzyme 5-keto 4- deoxyuronate isomerase, domain 1"/>
    <property type="match status" value="1"/>
</dbReference>
<dbReference type="CDD" id="cd20491">
    <property type="entry name" value="cupin_KduI_C"/>
    <property type="match status" value="1"/>
</dbReference>
<dbReference type="GO" id="GO:0042840">
    <property type="term" value="P:D-glucuronate catabolic process"/>
    <property type="evidence" value="ECO:0007669"/>
    <property type="project" value="TreeGrafter"/>
</dbReference>
<dbReference type="NCBIfam" id="NF002091">
    <property type="entry name" value="PRK00924.1"/>
    <property type="match status" value="1"/>
</dbReference>
<dbReference type="STRING" id="1408250.Q760_16965"/>
<accession>A0A0A0B6P6</accession>
<evidence type="ECO:0000256" key="4">
    <source>
        <dbReference type="ARBA" id="ARBA00022833"/>
    </source>
</evidence>
<dbReference type="GO" id="GO:0008697">
    <property type="term" value="F:4-deoxy-L-threo-5-hexosulose-uronate ketol-isomerase activity"/>
    <property type="evidence" value="ECO:0007669"/>
    <property type="project" value="UniProtKB-UniRule"/>
</dbReference>
<comment type="pathway">
    <text evidence="6">Glycan metabolism; pectin degradation; 2-dehydro-3-deoxy-D-gluconate from pectin: step 4/5.</text>
</comment>
<evidence type="ECO:0000313" key="8">
    <source>
        <dbReference type="Proteomes" id="UP000029833"/>
    </source>
</evidence>
<dbReference type="InterPro" id="IPR027449">
    <property type="entry name" value="KduI_N"/>
</dbReference>
<dbReference type="EMBL" id="AXNT01000078">
    <property type="protein sequence ID" value="KGM01867.1"/>
    <property type="molecule type" value="Genomic_DNA"/>
</dbReference>
<reference evidence="7 8" key="1">
    <citation type="submission" date="2013-10" db="EMBL/GenBank/DDBJ databases">
        <authorList>
            <person name="Wang G."/>
            <person name="Zhuang W."/>
        </authorList>
    </citation>
    <scope>NUCLEOTIDE SEQUENCE [LARGE SCALE GENOMIC DNA]</scope>
    <source>
        <strain evidence="7 8">DSM 20118</strain>
    </source>
</reference>
<evidence type="ECO:0000256" key="1">
    <source>
        <dbReference type="ARBA" id="ARBA00000552"/>
    </source>
</evidence>
<feature type="binding site" evidence="6">
    <location>
        <position position="197"/>
    </location>
    <ligand>
        <name>Zn(2+)</name>
        <dbReference type="ChEBI" id="CHEBI:29105"/>
    </ligand>
</feature>
<feature type="binding site" evidence="6">
    <location>
        <position position="204"/>
    </location>
    <ligand>
        <name>Zn(2+)</name>
        <dbReference type="ChEBI" id="CHEBI:29105"/>
    </ligand>
</feature>
<comment type="caution">
    <text evidence="7">The sequence shown here is derived from an EMBL/GenBank/DDBJ whole genome shotgun (WGS) entry which is preliminary data.</text>
</comment>
<dbReference type="PANTHER" id="PTHR38461">
    <property type="entry name" value="4-DEOXY-L-THREO-5-HEXOSULOSE-URONATE KETOL-ISOMERASE"/>
    <property type="match status" value="1"/>
</dbReference>
<protein>
    <recommendedName>
        <fullName evidence="6">4-deoxy-L-threo-5-hexosulose-uronate ketol-isomerase</fullName>
        <ecNumber evidence="6">5.3.1.17</ecNumber>
    </recommendedName>
    <alternativeName>
        <fullName evidence="6">5-keto-4-deoxyuronate isomerase</fullName>
    </alternativeName>
    <alternativeName>
        <fullName evidence="6">DKI isomerase</fullName>
    </alternativeName>
</protein>
<keyword evidence="8" id="KW-1185">Reference proteome</keyword>
<dbReference type="OrthoDB" id="9770644at2"/>
<dbReference type="InterPro" id="IPR011051">
    <property type="entry name" value="RmlC_Cupin_sf"/>
</dbReference>
<dbReference type="HAMAP" id="MF_00687">
    <property type="entry name" value="KduI"/>
    <property type="match status" value="1"/>
</dbReference>
<dbReference type="GO" id="GO:0019698">
    <property type="term" value="P:D-galacturonate catabolic process"/>
    <property type="evidence" value="ECO:0007669"/>
    <property type="project" value="TreeGrafter"/>
</dbReference>
<dbReference type="GO" id="GO:0045490">
    <property type="term" value="P:pectin catabolic process"/>
    <property type="evidence" value="ECO:0007669"/>
    <property type="project" value="UniProtKB-UniRule"/>
</dbReference>
<dbReference type="PIRSF" id="PIRSF006625">
    <property type="entry name" value="KduI"/>
    <property type="match status" value="1"/>
</dbReference>
<dbReference type="UniPathway" id="UPA00545">
    <property type="reaction ID" value="UER00826"/>
</dbReference>
<dbReference type="AlphaFoldDB" id="A0A0A0B6P6"/>
<evidence type="ECO:0000256" key="5">
    <source>
        <dbReference type="ARBA" id="ARBA00023235"/>
    </source>
</evidence>
<gene>
    <name evidence="6" type="primary">kduI</name>
    <name evidence="7" type="ORF">Q760_16965</name>
</gene>
<feature type="binding site" evidence="6">
    <location>
        <position position="246"/>
    </location>
    <ligand>
        <name>Zn(2+)</name>
        <dbReference type="ChEBI" id="CHEBI:29105"/>
    </ligand>
</feature>
<evidence type="ECO:0000256" key="6">
    <source>
        <dbReference type="HAMAP-Rule" id="MF_00687"/>
    </source>
</evidence>
<dbReference type="Pfam" id="PF04962">
    <property type="entry name" value="KduI"/>
    <property type="match status" value="1"/>
</dbReference>
<comment type="cofactor">
    <cofactor evidence="6">
        <name>Zn(2+)</name>
        <dbReference type="ChEBI" id="CHEBI:29105"/>
    </cofactor>
    <text evidence="6">Binds 1 zinc ion per subunit.</text>
</comment>
<keyword evidence="4 6" id="KW-0862">Zinc</keyword>
<evidence type="ECO:0000256" key="3">
    <source>
        <dbReference type="ARBA" id="ARBA00022723"/>
    </source>
</evidence>
<comment type="function">
    <text evidence="6">Catalyzes the isomerization of 5-dehydro-4-deoxy-D-glucuronate to 3-deoxy-D-glycero-2,5-hexodiulosonate.</text>
</comment>
<dbReference type="RefSeq" id="WP_034630867.1">
    <property type="nucleotide sequence ID" value="NZ_AXNT01000078.1"/>
</dbReference>
<dbReference type="Proteomes" id="UP000029833">
    <property type="component" value="Unassembled WGS sequence"/>
</dbReference>
<keyword evidence="3 6" id="KW-0479">Metal-binding</keyword>
<dbReference type="InterPro" id="IPR021120">
    <property type="entry name" value="KduI/IolB_isomerase"/>
</dbReference>
<feature type="binding site" evidence="6">
    <location>
        <position position="199"/>
    </location>
    <ligand>
        <name>Zn(2+)</name>
        <dbReference type="ChEBI" id="CHEBI:29105"/>
    </ligand>
</feature>
<keyword evidence="5 6" id="KW-0413">Isomerase</keyword>
<comment type="catalytic activity">
    <reaction evidence="1 6">
        <text>5-dehydro-4-deoxy-D-glucuronate = 3-deoxy-D-glycero-2,5-hexodiulosonate</text>
        <dbReference type="Rhea" id="RHEA:23896"/>
        <dbReference type="ChEBI" id="CHEBI:17117"/>
        <dbReference type="ChEBI" id="CHEBI:29071"/>
        <dbReference type="EC" id="5.3.1.17"/>
    </reaction>
</comment>
<sequence length="279" mass="30045">MEQRYATSPDQVPGLDTAGLRSRYLVPDLFVAGEVRSVLTHHDRMVLAGAVPTDAPLDLVGAPEIRSEQFFARREAGIVNVGGPGTITVDGTTYDAGHGSCLYVGRGAEKVTFASTDAAGEAGPARFYVASAPAHTSYPTTFVAAGEGTVRELGDPLTSNRRTLTQYIHENGVRSCQVVMGVTQLHPGSMWNTMPAHTHDRRTEAYLYFDLPADARVVHLMGLPDETRHLLVGNEEAVISPSWSVHSGVGTASYSFVWAMAGENQAFDDMDGHPITDMR</sequence>
<comment type="similarity">
    <text evidence="2 6">Belongs to the KduI family.</text>
</comment>
<dbReference type="CDD" id="cd20294">
    <property type="entry name" value="cupin_KduI_N"/>
    <property type="match status" value="1"/>
</dbReference>
<name>A0A0A0B6P6_9CELL</name>